<name>A0A0G1C232_9BACT</name>
<dbReference type="GO" id="GO:0016702">
    <property type="term" value="F:oxidoreductase activity, acting on single donors with incorporation of molecular oxygen, incorporation of two atoms of oxygen"/>
    <property type="evidence" value="ECO:0007669"/>
    <property type="project" value="UniProtKB-ARBA"/>
</dbReference>
<protein>
    <submittedName>
        <fullName evidence="2">Extradiol ring-cleavage dioxygenase, class III enzyme, subunit B</fullName>
    </submittedName>
</protein>
<accession>A0A0G1C232</accession>
<dbReference type="InterPro" id="IPR004183">
    <property type="entry name" value="Xdiol_dOase_suB"/>
</dbReference>
<evidence type="ECO:0000313" key="3">
    <source>
        <dbReference type="Proteomes" id="UP000034875"/>
    </source>
</evidence>
<keyword evidence="2" id="KW-0560">Oxidoreductase</keyword>
<sequence length="197" mass="21801">MCDKYESDLKEFGDIVTKPSFLPDHALIDKIQRHIRQTTTSLTLLTCSKLDYATTIPLALLTNPNKPPKIVPIGQSEESYKAHFAFGELLGDIIAESPKRIAVIASSHFSHRISSESPDGFSPEGKEYSDLMHEALKAGNVSRVVGIDKDLVEKADQCGLRSILILLGILSDRPHTPQVFDYNDSLGVGYITMQFKI</sequence>
<dbReference type="AlphaFoldDB" id="A0A0G1C232"/>
<feature type="domain" description="Extradiol ring-cleavage dioxygenase class III enzyme subunit B" evidence="1">
    <location>
        <begin position="2"/>
        <end position="172"/>
    </location>
</feature>
<dbReference type="Gene3D" id="3.40.830.10">
    <property type="entry name" value="LigB-like"/>
    <property type="match status" value="1"/>
</dbReference>
<dbReference type="Pfam" id="PF02900">
    <property type="entry name" value="LigB"/>
    <property type="match status" value="1"/>
</dbReference>
<dbReference type="EMBL" id="LCCZ01000024">
    <property type="protein sequence ID" value="KKS43698.1"/>
    <property type="molecule type" value="Genomic_DNA"/>
</dbReference>
<gene>
    <name evidence="2" type="ORF">UV05_C0024G0004</name>
</gene>
<dbReference type="Proteomes" id="UP000034875">
    <property type="component" value="Unassembled WGS sequence"/>
</dbReference>
<keyword evidence="2" id="KW-0223">Dioxygenase</keyword>
<proteinExistence type="predicted"/>
<dbReference type="GO" id="GO:0008198">
    <property type="term" value="F:ferrous iron binding"/>
    <property type="evidence" value="ECO:0007669"/>
    <property type="project" value="InterPro"/>
</dbReference>
<evidence type="ECO:0000259" key="1">
    <source>
        <dbReference type="Pfam" id="PF02900"/>
    </source>
</evidence>
<reference evidence="2 3" key="1">
    <citation type="journal article" date="2015" name="Nature">
        <title>rRNA introns, odd ribosomes, and small enigmatic genomes across a large radiation of phyla.</title>
        <authorList>
            <person name="Brown C.T."/>
            <person name="Hug L.A."/>
            <person name="Thomas B.C."/>
            <person name="Sharon I."/>
            <person name="Castelle C.J."/>
            <person name="Singh A."/>
            <person name="Wilkins M.J."/>
            <person name="Williams K.H."/>
            <person name="Banfield J.F."/>
        </authorList>
    </citation>
    <scope>NUCLEOTIDE SEQUENCE [LARGE SCALE GENOMIC DNA]</scope>
</reference>
<dbReference type="SUPFAM" id="SSF53213">
    <property type="entry name" value="LigB-like"/>
    <property type="match status" value="1"/>
</dbReference>
<comment type="caution">
    <text evidence="2">The sequence shown here is derived from an EMBL/GenBank/DDBJ whole genome shotgun (WGS) entry which is preliminary data.</text>
</comment>
<organism evidence="2 3">
    <name type="scientific">candidate division CPR1 bacterium GW2011_GWA2_42_17</name>
    <dbReference type="NCBI Taxonomy" id="1618341"/>
    <lineage>
        <taxon>Bacteria</taxon>
        <taxon>candidate division CPR1</taxon>
    </lineage>
</organism>
<evidence type="ECO:0000313" key="2">
    <source>
        <dbReference type="EMBL" id="KKS43698.1"/>
    </source>
</evidence>